<dbReference type="AlphaFoldDB" id="A0A1I6BCN4"/>
<dbReference type="STRING" id="1227077.SAMN04515668_4354"/>
<dbReference type="Proteomes" id="UP000199029">
    <property type="component" value="Unassembled WGS sequence"/>
</dbReference>
<evidence type="ECO:0000313" key="3">
    <source>
        <dbReference type="Proteomes" id="UP000199029"/>
    </source>
</evidence>
<evidence type="ECO:0000256" key="1">
    <source>
        <dbReference type="SAM" id="MobiDB-lite"/>
    </source>
</evidence>
<proteinExistence type="predicted"/>
<accession>A0A1I6BCN4</accession>
<evidence type="ECO:0000313" key="2">
    <source>
        <dbReference type="EMBL" id="SFQ78715.1"/>
    </source>
</evidence>
<dbReference type="RefSeq" id="WP_092678240.1">
    <property type="nucleotide sequence ID" value="NZ_FOXS01000008.1"/>
</dbReference>
<sequence length="153" mass="17049">MAAGVLLMGLAGLPAFQGKPRPLPDTRARKITMYYLPIHSFVRYPIDSSLITYKHQLEQRVRKPDQFLSRLRTSLGQAPAAASFGHQYLRVLYAVTYTDGSQQKIVVDAGGNVFWNGRSYKGSRALDHVLESPITPHNRERLGMGPDGNRPGK</sequence>
<protein>
    <submittedName>
        <fullName evidence="2">Uncharacterized protein</fullName>
    </submittedName>
</protein>
<name>A0A1I6BCN4_HYMAR</name>
<organism evidence="2 3">
    <name type="scientific">Hymenobacter arizonensis</name>
    <name type="common">Siccationidurans arizonensis</name>
    <dbReference type="NCBI Taxonomy" id="1227077"/>
    <lineage>
        <taxon>Bacteria</taxon>
        <taxon>Pseudomonadati</taxon>
        <taxon>Bacteroidota</taxon>
        <taxon>Cytophagia</taxon>
        <taxon>Cytophagales</taxon>
        <taxon>Hymenobacteraceae</taxon>
        <taxon>Hymenobacter</taxon>
    </lineage>
</organism>
<dbReference type="EMBL" id="FOXS01000008">
    <property type="protein sequence ID" value="SFQ78715.1"/>
    <property type="molecule type" value="Genomic_DNA"/>
</dbReference>
<feature type="region of interest" description="Disordered" evidence="1">
    <location>
        <begin position="133"/>
        <end position="153"/>
    </location>
</feature>
<keyword evidence="3" id="KW-1185">Reference proteome</keyword>
<dbReference type="OrthoDB" id="9815108at2"/>
<reference evidence="3" key="1">
    <citation type="submission" date="2016-10" db="EMBL/GenBank/DDBJ databases">
        <authorList>
            <person name="Varghese N."/>
            <person name="Submissions S."/>
        </authorList>
    </citation>
    <scope>NUCLEOTIDE SEQUENCE [LARGE SCALE GENOMIC DNA]</scope>
    <source>
        <strain evidence="3">OR362-8,ATCC BAA-1266,JCM 13504</strain>
    </source>
</reference>
<gene>
    <name evidence="2" type="ORF">SAMN04515668_4354</name>
</gene>